<dbReference type="RefSeq" id="WP_081619523.1">
    <property type="nucleotide sequence ID" value="NZ_CP091512.1"/>
</dbReference>
<dbReference type="InterPro" id="IPR018958">
    <property type="entry name" value="Knr4/Smi1-like_dom"/>
</dbReference>
<protein>
    <submittedName>
        <fullName evidence="2">SMI1/KNR4 family protein</fullName>
    </submittedName>
</protein>
<accession>A0ABY4E950</accession>
<dbReference type="Pfam" id="PF09346">
    <property type="entry name" value="SMI1_KNR4"/>
    <property type="match status" value="1"/>
</dbReference>
<dbReference type="Proteomes" id="UP000832034">
    <property type="component" value="Chromosome"/>
</dbReference>
<evidence type="ECO:0000313" key="2">
    <source>
        <dbReference type="EMBL" id="UOO91940.1"/>
    </source>
</evidence>
<dbReference type="SMART" id="SM00860">
    <property type="entry name" value="SMI1_KNR4"/>
    <property type="match status" value="1"/>
</dbReference>
<organism evidence="2 3">
    <name type="scientific">Vitreoscilla stercoraria</name>
    <dbReference type="NCBI Taxonomy" id="61"/>
    <lineage>
        <taxon>Bacteria</taxon>
        <taxon>Pseudomonadati</taxon>
        <taxon>Pseudomonadota</taxon>
        <taxon>Betaproteobacteria</taxon>
        <taxon>Neisseriales</taxon>
        <taxon>Neisseriaceae</taxon>
        <taxon>Vitreoscilla</taxon>
    </lineage>
</organism>
<feature type="domain" description="Knr4/Smi1-like" evidence="1">
    <location>
        <begin position="33"/>
        <end position="170"/>
    </location>
</feature>
<dbReference type="InterPro" id="IPR037883">
    <property type="entry name" value="Knr4/Smi1-like_sf"/>
</dbReference>
<reference evidence="2" key="2">
    <citation type="journal article" date="2022" name="Res Sq">
        <title>Evolution of multicellular longitudinally dividing oral cavity symbionts (Neisseriaceae).</title>
        <authorList>
            <person name="Nyongesa S."/>
            <person name="Weber P."/>
            <person name="Bernet E."/>
            <person name="Pullido F."/>
            <person name="Nieckarz M."/>
            <person name="Delaby M."/>
            <person name="Nieves C."/>
            <person name="Viehboeck T."/>
            <person name="Krause N."/>
            <person name="Rivera-Millot A."/>
            <person name="Nakamura A."/>
            <person name="Vischer N."/>
            <person name="VanNieuwenhze M."/>
            <person name="Brun Y."/>
            <person name="Cava F."/>
            <person name="Bulgheresi S."/>
            <person name="Veyrier F."/>
        </authorList>
    </citation>
    <scope>NUCLEOTIDE SEQUENCE</scope>
    <source>
        <strain evidence="2">SAG 1488-6</strain>
    </source>
</reference>
<dbReference type="Gene3D" id="3.40.1580.10">
    <property type="entry name" value="SMI1/KNR4-like"/>
    <property type="match status" value="1"/>
</dbReference>
<evidence type="ECO:0000259" key="1">
    <source>
        <dbReference type="SMART" id="SM00860"/>
    </source>
</evidence>
<keyword evidence="3" id="KW-1185">Reference proteome</keyword>
<dbReference type="SUPFAM" id="SSF160631">
    <property type="entry name" value="SMI1/KNR4-like"/>
    <property type="match status" value="1"/>
</dbReference>
<gene>
    <name evidence="2" type="ORF">LVJ81_09900</name>
</gene>
<reference evidence="2" key="1">
    <citation type="submission" date="2021-12" db="EMBL/GenBank/DDBJ databases">
        <authorList>
            <person name="Veyrier F.J."/>
        </authorList>
    </citation>
    <scope>NUCLEOTIDE SEQUENCE</scope>
    <source>
        <strain evidence="2">SAG 1488-6</strain>
    </source>
</reference>
<dbReference type="PANTHER" id="PTHR47432:SF1">
    <property type="entry name" value="CELL WALL ASSEMBLY REGULATOR SMI1"/>
    <property type="match status" value="1"/>
</dbReference>
<dbReference type="EMBL" id="CP091512">
    <property type="protein sequence ID" value="UOO91940.1"/>
    <property type="molecule type" value="Genomic_DNA"/>
</dbReference>
<proteinExistence type="predicted"/>
<dbReference type="PANTHER" id="PTHR47432">
    <property type="entry name" value="CELL WALL ASSEMBLY REGULATOR SMI1"/>
    <property type="match status" value="1"/>
</dbReference>
<dbReference type="InterPro" id="IPR051873">
    <property type="entry name" value="KNR4/SMI1_regulator"/>
</dbReference>
<name>A0ABY4E950_VITST</name>
<sequence>MKRQDMLSLAERLYQAIHQASHNVVAVDCFQLGVTPECLDAAAQQMDMVLPEDFKALYQVYNGDNVSVAEYFYVLAGYEWLSLERVVAVWQDFKDAGLAQFEEDDLAHDSRVRPVFWSEKWLPFADDNGYYLMLDLDPAEGGEYGQVILLANDGEPVSWIAPSLSVWLASYIEDLHNKIWVFDVDYHGMILASERADYQRIEHEKSTQTGCFDPNRLAQQAALMQQMSEQVKQLVPEAMWAQWQNMAHMPLLDMDDATLKVLQNLQKCLSQSD</sequence>
<evidence type="ECO:0000313" key="3">
    <source>
        <dbReference type="Proteomes" id="UP000832034"/>
    </source>
</evidence>